<name>A0ABS4TB16_9PSEU</name>
<dbReference type="EMBL" id="JAGINW010000001">
    <property type="protein sequence ID" value="MBP2321174.1"/>
    <property type="molecule type" value="Genomic_DNA"/>
</dbReference>
<organism evidence="1 2">
    <name type="scientific">Kibdelosporangium banguiense</name>
    <dbReference type="NCBI Taxonomy" id="1365924"/>
    <lineage>
        <taxon>Bacteria</taxon>
        <taxon>Bacillati</taxon>
        <taxon>Actinomycetota</taxon>
        <taxon>Actinomycetes</taxon>
        <taxon>Pseudonocardiales</taxon>
        <taxon>Pseudonocardiaceae</taxon>
        <taxon>Kibdelosporangium</taxon>
    </lineage>
</organism>
<accession>A0ABS4TB16</accession>
<dbReference type="Proteomes" id="UP001519332">
    <property type="component" value="Unassembled WGS sequence"/>
</dbReference>
<gene>
    <name evidence="1" type="ORF">JOF56_001559</name>
</gene>
<proteinExistence type="predicted"/>
<comment type="caution">
    <text evidence="1">The sequence shown here is derived from an EMBL/GenBank/DDBJ whole genome shotgun (WGS) entry which is preliminary data.</text>
</comment>
<keyword evidence="2" id="KW-1185">Reference proteome</keyword>
<sequence>MAVGMRVLRQTGHGMCIVDGLLNVLARTGELGKHRMFCGRGVPGLVVCCPRWGAA</sequence>
<dbReference type="RefSeq" id="WP_209635877.1">
    <property type="nucleotide sequence ID" value="NZ_JAGINW010000001.1"/>
</dbReference>
<evidence type="ECO:0000313" key="1">
    <source>
        <dbReference type="EMBL" id="MBP2321174.1"/>
    </source>
</evidence>
<evidence type="ECO:0000313" key="2">
    <source>
        <dbReference type="Proteomes" id="UP001519332"/>
    </source>
</evidence>
<reference evidence="1 2" key="1">
    <citation type="submission" date="2021-03" db="EMBL/GenBank/DDBJ databases">
        <title>Sequencing the genomes of 1000 actinobacteria strains.</title>
        <authorList>
            <person name="Klenk H.-P."/>
        </authorList>
    </citation>
    <scope>NUCLEOTIDE SEQUENCE [LARGE SCALE GENOMIC DNA]</scope>
    <source>
        <strain evidence="1 2">DSM 46670</strain>
    </source>
</reference>
<protein>
    <submittedName>
        <fullName evidence="1">Uncharacterized protein</fullName>
    </submittedName>
</protein>